<dbReference type="Pfam" id="PF10947">
    <property type="entry name" value="DUF2628"/>
    <property type="match status" value="1"/>
</dbReference>
<proteinExistence type="predicted"/>
<dbReference type="RefSeq" id="WP_169282608.1">
    <property type="nucleotide sequence ID" value="NZ_CP051680.1"/>
</dbReference>
<evidence type="ECO:0000313" key="3">
    <source>
        <dbReference type="Proteomes" id="UP000502248"/>
    </source>
</evidence>
<feature type="transmembrane region" description="Helical" evidence="1">
    <location>
        <begin position="138"/>
        <end position="158"/>
    </location>
</feature>
<sequence>MNQVDEEIEVQSDEESGISDELLLAFSKKEVYLKKWKKPSSWNWAFFLFGPLWLAYRKMYVETAIYFGIMLLIYLMELLTDALGSILILNLLVWVLMGAFGDKIYYRKAKKTIEEIILQKEKETRLFLISKKGGTSGWGLVICGIGSTVAIVFVMSLLESLIGSSTNGLFYPKSSKVIFAKDIDSDINPIEPGETFSQGNVRVILYANAEFAVDSIKISIVKVDVGVEYEIAVQDVPVEPKWGKFSFEYSFTEDGQYRVSITKPSGDLIAEGIVNIGEKNTNREVVTARMSLMPT</sequence>
<dbReference type="Proteomes" id="UP000502248">
    <property type="component" value="Chromosome"/>
</dbReference>
<dbReference type="AlphaFoldDB" id="A0A7Z2ZNR6"/>
<dbReference type="KEGG" id="cheb:HH215_26465"/>
<protein>
    <submittedName>
        <fullName evidence="2">DUF2628 domain-containing protein</fullName>
    </submittedName>
</protein>
<organism evidence="2 3">
    <name type="scientific">Cohnella herbarum</name>
    <dbReference type="NCBI Taxonomy" id="2728023"/>
    <lineage>
        <taxon>Bacteria</taxon>
        <taxon>Bacillati</taxon>
        <taxon>Bacillota</taxon>
        <taxon>Bacilli</taxon>
        <taxon>Bacillales</taxon>
        <taxon>Paenibacillaceae</taxon>
        <taxon>Cohnella</taxon>
    </lineage>
</organism>
<keyword evidence="3" id="KW-1185">Reference proteome</keyword>
<accession>A0A7Z2ZNR6</accession>
<dbReference type="InterPro" id="IPR024399">
    <property type="entry name" value="DUF2628"/>
</dbReference>
<gene>
    <name evidence="2" type="ORF">HH215_26465</name>
</gene>
<evidence type="ECO:0000313" key="2">
    <source>
        <dbReference type="EMBL" id="QJD86359.1"/>
    </source>
</evidence>
<name>A0A7Z2ZNR6_9BACL</name>
<feature type="transmembrane region" description="Helical" evidence="1">
    <location>
        <begin position="82"/>
        <end position="101"/>
    </location>
</feature>
<keyword evidence="1" id="KW-0472">Membrane</keyword>
<reference evidence="2 3" key="1">
    <citation type="submission" date="2020-04" db="EMBL/GenBank/DDBJ databases">
        <title>Genome sequencing of novel species.</title>
        <authorList>
            <person name="Heo J."/>
            <person name="Kim S.-J."/>
            <person name="Kim J.-S."/>
            <person name="Hong S.-B."/>
            <person name="Kwon S.-W."/>
        </authorList>
    </citation>
    <scope>NUCLEOTIDE SEQUENCE [LARGE SCALE GENOMIC DNA]</scope>
    <source>
        <strain evidence="2 3">MFER-1</strain>
    </source>
</reference>
<keyword evidence="1" id="KW-0812">Transmembrane</keyword>
<feature type="transmembrane region" description="Helical" evidence="1">
    <location>
        <begin position="59"/>
        <end position="76"/>
    </location>
</feature>
<evidence type="ECO:0000256" key="1">
    <source>
        <dbReference type="SAM" id="Phobius"/>
    </source>
</evidence>
<keyword evidence="1" id="KW-1133">Transmembrane helix</keyword>
<dbReference type="EMBL" id="CP051680">
    <property type="protein sequence ID" value="QJD86359.1"/>
    <property type="molecule type" value="Genomic_DNA"/>
</dbReference>